<comment type="caution">
    <text evidence="2">The sequence shown here is derived from an EMBL/GenBank/DDBJ whole genome shotgun (WGS) entry which is preliminary data.</text>
</comment>
<feature type="compositionally biased region" description="Basic and acidic residues" evidence="1">
    <location>
        <begin position="26"/>
        <end position="35"/>
    </location>
</feature>
<dbReference type="EMBL" id="JAJAUY010000002">
    <property type="protein sequence ID" value="MCB5177928.1"/>
    <property type="molecule type" value="Genomic_DNA"/>
</dbReference>
<proteinExistence type="predicted"/>
<feature type="compositionally biased region" description="Pro residues" evidence="1">
    <location>
        <begin position="14"/>
        <end position="25"/>
    </location>
</feature>
<sequence length="184" mass="19773">MAEPMHEGGLKLPPTYPPKSPPPPKRPVEPQRPHSDAPLATARLLPAVPGPARMSVRNRRSANWTLTADKWAARKAARHVTGTTRSWGYTYPQDETLVVAVQRLIAAVLADGGKRLSLHLADQDDRLLILALSHRPDPAPTVDEALAELAAIAGAVSCGTDAVADGRRVWVLLDTAEPRARTSA</sequence>
<reference evidence="2 3" key="1">
    <citation type="submission" date="2021-10" db="EMBL/GenBank/DDBJ databases">
        <title>Streptomyces sp. strain SMC 277, a novel streptomycete isolated from soil.</title>
        <authorList>
            <person name="Chanama M."/>
        </authorList>
    </citation>
    <scope>NUCLEOTIDE SEQUENCE [LARGE SCALE GENOMIC DNA]</scope>
    <source>
        <strain evidence="2 3">SMC 277</strain>
    </source>
</reference>
<gene>
    <name evidence="2" type="ORF">LG632_00765</name>
</gene>
<dbReference type="Proteomes" id="UP001199054">
    <property type="component" value="Unassembled WGS sequence"/>
</dbReference>
<name>A0ABS8AZZ3_9ACTN</name>
<evidence type="ECO:0000313" key="3">
    <source>
        <dbReference type="Proteomes" id="UP001199054"/>
    </source>
</evidence>
<organism evidence="2 3">
    <name type="scientific">Streptomyces antimicrobicus</name>
    <dbReference type="NCBI Taxonomy" id="2883108"/>
    <lineage>
        <taxon>Bacteria</taxon>
        <taxon>Bacillati</taxon>
        <taxon>Actinomycetota</taxon>
        <taxon>Actinomycetes</taxon>
        <taxon>Kitasatosporales</taxon>
        <taxon>Streptomycetaceae</taxon>
        <taxon>Streptomyces</taxon>
    </lineage>
</organism>
<evidence type="ECO:0000313" key="2">
    <source>
        <dbReference type="EMBL" id="MCB5177928.1"/>
    </source>
</evidence>
<feature type="region of interest" description="Disordered" evidence="1">
    <location>
        <begin position="1"/>
        <end position="38"/>
    </location>
</feature>
<accession>A0ABS8AZZ3</accession>
<protein>
    <submittedName>
        <fullName evidence="2">Uncharacterized protein</fullName>
    </submittedName>
</protein>
<dbReference type="RefSeq" id="WP_226724332.1">
    <property type="nucleotide sequence ID" value="NZ_JAJAUY010000002.1"/>
</dbReference>
<evidence type="ECO:0000256" key="1">
    <source>
        <dbReference type="SAM" id="MobiDB-lite"/>
    </source>
</evidence>
<keyword evidence="3" id="KW-1185">Reference proteome</keyword>